<dbReference type="Pfam" id="PF00239">
    <property type="entry name" value="Resolvase"/>
    <property type="match status" value="1"/>
</dbReference>
<accession>A0A6H2NSH0</accession>
<dbReference type="InterPro" id="IPR050639">
    <property type="entry name" value="SSR_resolvase"/>
</dbReference>
<dbReference type="Proteomes" id="UP000217566">
    <property type="component" value="Unassembled WGS sequence"/>
</dbReference>
<dbReference type="InterPro" id="IPR038109">
    <property type="entry name" value="DNA_bind_recomb_sf"/>
</dbReference>
<dbReference type="GO" id="GO:0000150">
    <property type="term" value="F:DNA strand exchange activity"/>
    <property type="evidence" value="ECO:0007669"/>
    <property type="project" value="InterPro"/>
</dbReference>
<dbReference type="GO" id="GO:0003677">
    <property type="term" value="F:DNA binding"/>
    <property type="evidence" value="ECO:0007669"/>
    <property type="project" value="UniProtKB-KW"/>
</dbReference>
<dbReference type="InterPro" id="IPR036162">
    <property type="entry name" value="Resolvase-like_N_sf"/>
</dbReference>
<evidence type="ECO:0000256" key="6">
    <source>
        <dbReference type="SAM" id="Coils"/>
    </source>
</evidence>
<dbReference type="EMBL" id="NWVK02000307">
    <property type="protein sequence ID" value="TVS83487.1"/>
    <property type="molecule type" value="Genomic_DNA"/>
</dbReference>
<dbReference type="PANTHER" id="PTHR30461">
    <property type="entry name" value="DNA-INVERTASE FROM LAMBDOID PROPHAGE"/>
    <property type="match status" value="1"/>
</dbReference>
<organism evidence="8">
    <name type="scientific">Wolbachia pipientis</name>
    <dbReference type="NCBI Taxonomy" id="955"/>
    <lineage>
        <taxon>Bacteria</taxon>
        <taxon>Pseudomonadati</taxon>
        <taxon>Pseudomonadota</taxon>
        <taxon>Alphaproteobacteria</taxon>
        <taxon>Rickettsiales</taxon>
        <taxon>Anaplasmataceae</taxon>
        <taxon>Wolbachieae</taxon>
        <taxon>Wolbachia</taxon>
    </lineage>
</organism>
<evidence type="ECO:0000256" key="1">
    <source>
        <dbReference type="ARBA" id="ARBA00022908"/>
    </source>
</evidence>
<dbReference type="PROSITE" id="PS51736">
    <property type="entry name" value="RECOMBINASES_3"/>
    <property type="match status" value="1"/>
</dbReference>
<reference evidence="8" key="1">
    <citation type="submission" date="2019-07" db="EMBL/GenBank/DDBJ databases">
        <title>Genome assemblies of Wolbachia strains wAlbA and wAlbB in wild caught Aedes albopictus specimens.</title>
        <authorList>
            <person name="Kulkarni A."/>
            <person name="Yu W."/>
            <person name="Xue R.-D."/>
            <person name="Ma Y."/>
            <person name="Xu J."/>
        </authorList>
    </citation>
    <scope>NUCLEOTIDE SEQUENCE</scope>
    <source>
        <strain evidence="8">FL2016</strain>
    </source>
</reference>
<keyword evidence="6" id="KW-0175">Coiled coil</keyword>
<keyword evidence="2" id="KW-0238">DNA-binding</keyword>
<evidence type="ECO:0000256" key="2">
    <source>
        <dbReference type="ARBA" id="ARBA00023125"/>
    </source>
</evidence>
<keyword evidence="3" id="KW-0233">DNA recombination</keyword>
<evidence type="ECO:0000313" key="8">
    <source>
        <dbReference type="EMBL" id="TVS83487.1"/>
    </source>
</evidence>
<dbReference type="InterPro" id="IPR006118">
    <property type="entry name" value="Recombinase_CS"/>
</dbReference>
<gene>
    <name evidence="8" type="ORF">COM43_005335</name>
</gene>
<dbReference type="InterPro" id="IPR006119">
    <property type="entry name" value="Resolv_N"/>
</dbReference>
<dbReference type="Gene3D" id="3.90.1750.20">
    <property type="entry name" value="Putative Large Serine Recombinase, Chain B, Domain 2"/>
    <property type="match status" value="1"/>
</dbReference>
<evidence type="ECO:0000259" key="7">
    <source>
        <dbReference type="PROSITE" id="PS51736"/>
    </source>
</evidence>
<dbReference type="Gene3D" id="3.40.50.1390">
    <property type="entry name" value="Resolvase, N-terminal catalytic domain"/>
    <property type="match status" value="1"/>
</dbReference>
<dbReference type="SMART" id="SM00857">
    <property type="entry name" value="Resolvase"/>
    <property type="match status" value="1"/>
</dbReference>
<dbReference type="SUPFAM" id="SSF53041">
    <property type="entry name" value="Resolvase-like"/>
    <property type="match status" value="1"/>
</dbReference>
<sequence>MTTVALYARVSSKKQEKNNTIESQIAELKSRIAEDKHELLDEYEFKDNGFSGWNLERKGLDALRDKVAEDEIDKIYIHSPDRLSRKSAHQMVLLDEFEKAGIEVIFLNHKTENNPESKLLLGIQGLVSEYEGTKIIERSRRGKLHRARKGCVSVISKKPFGYDLVKHVDREKTKVEINEEKAKIVRDLFEWVGLER</sequence>
<dbReference type="PROSITE" id="PS00397">
    <property type="entry name" value="RECOMBINASES_1"/>
    <property type="match status" value="1"/>
</dbReference>
<comment type="caution">
    <text evidence="8">The sequence shown here is derived from an EMBL/GenBank/DDBJ whole genome shotgun (WGS) entry which is preliminary data.</text>
</comment>
<proteinExistence type="predicted"/>
<evidence type="ECO:0000256" key="3">
    <source>
        <dbReference type="ARBA" id="ARBA00023172"/>
    </source>
</evidence>
<name>A0A6H2NSH0_WOLPI</name>
<feature type="active site" description="O-(5'-phospho-DNA)-serine intermediate" evidence="4 5">
    <location>
        <position position="11"/>
    </location>
</feature>
<feature type="coiled-coil region" evidence="6">
    <location>
        <begin position="11"/>
        <end position="38"/>
    </location>
</feature>
<feature type="non-terminal residue" evidence="8">
    <location>
        <position position="196"/>
    </location>
</feature>
<evidence type="ECO:0000256" key="5">
    <source>
        <dbReference type="PROSITE-ProRule" id="PRU10137"/>
    </source>
</evidence>
<dbReference type="AlphaFoldDB" id="A0A6H2NSH0"/>
<dbReference type="CDD" id="cd00338">
    <property type="entry name" value="Ser_Recombinase"/>
    <property type="match status" value="1"/>
</dbReference>
<evidence type="ECO:0000256" key="4">
    <source>
        <dbReference type="PIRSR" id="PIRSR606118-50"/>
    </source>
</evidence>
<keyword evidence="1" id="KW-0229">DNA integration</keyword>
<protein>
    <submittedName>
        <fullName evidence="8">Recombinase family protein</fullName>
    </submittedName>
</protein>
<feature type="domain" description="Resolvase/invertase-type recombinase catalytic" evidence="7">
    <location>
        <begin position="3"/>
        <end position="150"/>
    </location>
</feature>
<dbReference type="GO" id="GO:0015074">
    <property type="term" value="P:DNA integration"/>
    <property type="evidence" value="ECO:0007669"/>
    <property type="project" value="UniProtKB-KW"/>
</dbReference>
<dbReference type="PANTHER" id="PTHR30461:SF23">
    <property type="entry name" value="DNA RECOMBINASE-RELATED"/>
    <property type="match status" value="1"/>
</dbReference>